<dbReference type="SUPFAM" id="SSF52540">
    <property type="entry name" value="P-loop containing nucleoside triphosphate hydrolases"/>
    <property type="match status" value="1"/>
</dbReference>
<feature type="transmembrane region" description="Helical" evidence="2">
    <location>
        <begin position="156"/>
        <end position="174"/>
    </location>
</feature>
<comment type="caution">
    <text evidence="3">The sequence shown here is derived from an EMBL/GenBank/DDBJ whole genome shotgun (WGS) entry which is preliminary data.</text>
</comment>
<dbReference type="RefSeq" id="WP_087152095.1">
    <property type="nucleotide sequence ID" value="NZ_VMSO01000004.1"/>
</dbReference>
<evidence type="ECO:0000256" key="1">
    <source>
        <dbReference type="SAM" id="MobiDB-lite"/>
    </source>
</evidence>
<feature type="transmembrane region" description="Helical" evidence="2">
    <location>
        <begin position="80"/>
        <end position="100"/>
    </location>
</feature>
<gene>
    <name evidence="3" type="ORF">FNY66_04940</name>
</gene>
<reference evidence="3" key="1">
    <citation type="submission" date="2019-07" db="EMBL/GenBank/DDBJ databases">
        <authorList>
            <person name="Wongkuna S."/>
            <person name="Scaria J."/>
        </authorList>
    </citation>
    <scope>NUCLEOTIDE SEQUENCE [LARGE SCALE GENOMIC DNA]</scope>
    <source>
        <strain evidence="3">SW178</strain>
    </source>
</reference>
<keyword evidence="2" id="KW-0472">Membrane</keyword>
<feature type="transmembrane region" description="Helical" evidence="2">
    <location>
        <begin position="7"/>
        <end position="25"/>
    </location>
</feature>
<dbReference type="EMBL" id="VMSO01000004">
    <property type="protein sequence ID" value="KAA8502092.1"/>
    <property type="molecule type" value="Genomic_DNA"/>
</dbReference>
<keyword evidence="2" id="KW-1133">Transmembrane helix</keyword>
<sequence>MEKLKRYIVFLIGLFINSLGVSLITKANLGTSPISSIPYVLSLNFPFTLGQFTIAFSLLLILIQLIILRRNFKAEHLLQIPVSILFGYFIDLTMVMLFFVDPQSYISSVAYLLIGCLILGFGVYTEVLANVAMLPGESFVRAVSSTWKTEFGTTKVAFDVSLTVIAAVLSIIFARRLDGVREGTVIAALLVGFIARLFGRKLSFLDTLLFHSDESLRQSAVPAPTENNTAPDIISGSAAGNTSSSPRPVIVIGRQYGSGGHDIGKALAERLGYAFYDNEIIQMTAGSTGYDPQFIRDREENMTNSFLYDLMSQMYVYSETQESPHDEIFESEANVIRNLAEKGNCVIVGRCADYVLRDRPATLKVYLHASEHYRTKRIMKTENLSKEDALQKIRRMDHRRSDNYRYYTGRLWGRAQNYDLTVNTEIGTAAVQNIIKELLEIKLIEAGSPA</sequence>
<dbReference type="InterPro" id="IPR027417">
    <property type="entry name" value="P-loop_NTPase"/>
</dbReference>
<evidence type="ECO:0000256" key="2">
    <source>
        <dbReference type="SAM" id="Phobius"/>
    </source>
</evidence>
<name>A0A5M9I3T5_9FIRM</name>
<feature type="transmembrane region" description="Helical" evidence="2">
    <location>
        <begin position="112"/>
        <end position="135"/>
    </location>
</feature>
<protein>
    <submittedName>
        <fullName evidence="3">Cytidylate kinase family protein</fullName>
    </submittedName>
</protein>
<dbReference type="AlphaFoldDB" id="A0A5M9I3T5"/>
<feature type="transmembrane region" description="Helical" evidence="2">
    <location>
        <begin position="45"/>
        <end position="68"/>
    </location>
</feature>
<keyword evidence="3" id="KW-0418">Kinase</keyword>
<dbReference type="Pfam" id="PF19700">
    <property type="entry name" value="DUF6198"/>
    <property type="match status" value="1"/>
</dbReference>
<dbReference type="PANTHER" id="PTHR40078">
    <property type="entry name" value="INTEGRAL MEMBRANE PROTEIN-RELATED"/>
    <property type="match status" value="1"/>
</dbReference>
<dbReference type="InterPro" id="IPR038750">
    <property type="entry name" value="YczE/YyaS-like"/>
</dbReference>
<feature type="region of interest" description="Disordered" evidence="1">
    <location>
        <begin position="220"/>
        <end position="246"/>
    </location>
</feature>
<dbReference type="Gene3D" id="3.40.50.300">
    <property type="entry name" value="P-loop containing nucleotide triphosphate hydrolases"/>
    <property type="match status" value="1"/>
</dbReference>
<dbReference type="Proteomes" id="UP000322025">
    <property type="component" value="Unassembled WGS sequence"/>
</dbReference>
<dbReference type="Pfam" id="PF13189">
    <property type="entry name" value="Cytidylate_kin2"/>
    <property type="match status" value="1"/>
</dbReference>
<organism evidence="3 4">
    <name type="scientific">Mediterraneibacter catenae</name>
    <dbReference type="NCBI Taxonomy" id="2594882"/>
    <lineage>
        <taxon>Bacteria</taxon>
        <taxon>Bacillati</taxon>
        <taxon>Bacillota</taxon>
        <taxon>Clostridia</taxon>
        <taxon>Lachnospirales</taxon>
        <taxon>Lachnospiraceae</taxon>
        <taxon>Mediterraneibacter</taxon>
    </lineage>
</organism>
<proteinExistence type="predicted"/>
<keyword evidence="3" id="KW-0808">Transferase</keyword>
<keyword evidence="4" id="KW-1185">Reference proteome</keyword>
<evidence type="ECO:0000313" key="4">
    <source>
        <dbReference type="Proteomes" id="UP000322025"/>
    </source>
</evidence>
<accession>A0A5M9I3T5</accession>
<keyword evidence="2" id="KW-0812">Transmembrane</keyword>
<dbReference type="GO" id="GO:0016301">
    <property type="term" value="F:kinase activity"/>
    <property type="evidence" value="ECO:0007669"/>
    <property type="project" value="UniProtKB-KW"/>
</dbReference>
<dbReference type="OrthoDB" id="87655at2"/>
<evidence type="ECO:0000313" key="3">
    <source>
        <dbReference type="EMBL" id="KAA8502092.1"/>
    </source>
</evidence>
<dbReference type="PANTHER" id="PTHR40078:SF1">
    <property type="entry name" value="INTEGRAL MEMBRANE PROTEIN"/>
    <property type="match status" value="1"/>
</dbReference>